<dbReference type="FunFam" id="1.20.1250.20:FF:000011">
    <property type="entry name" value="MFS multidrug transporter, putative"/>
    <property type="match status" value="1"/>
</dbReference>
<dbReference type="InterPro" id="IPR011701">
    <property type="entry name" value="MFS"/>
</dbReference>
<keyword evidence="2 5" id="KW-0812">Transmembrane</keyword>
<dbReference type="PANTHER" id="PTHR23502:SF60">
    <property type="entry name" value="MAJOR FACILITATOR SUPERFAMILY (MFS) PROFILE DOMAIN-CONTAINING PROTEIN-RELATED"/>
    <property type="match status" value="1"/>
</dbReference>
<keyword evidence="3 5" id="KW-1133">Transmembrane helix</keyword>
<feature type="transmembrane region" description="Helical" evidence="5">
    <location>
        <begin position="355"/>
        <end position="376"/>
    </location>
</feature>
<feature type="transmembrane region" description="Helical" evidence="5">
    <location>
        <begin position="137"/>
        <end position="158"/>
    </location>
</feature>
<feature type="transmembrane region" description="Helical" evidence="5">
    <location>
        <begin position="76"/>
        <end position="99"/>
    </location>
</feature>
<feature type="transmembrane region" description="Helical" evidence="5">
    <location>
        <begin position="382"/>
        <end position="405"/>
    </location>
</feature>
<proteinExistence type="predicted"/>
<dbReference type="InterPro" id="IPR020846">
    <property type="entry name" value="MFS_dom"/>
</dbReference>
<accession>A0A6H0Y2M2</accession>
<evidence type="ECO:0000256" key="4">
    <source>
        <dbReference type="ARBA" id="ARBA00023136"/>
    </source>
</evidence>
<keyword evidence="8" id="KW-1185">Reference proteome</keyword>
<feature type="transmembrane region" description="Helical" evidence="5">
    <location>
        <begin position="111"/>
        <end position="131"/>
    </location>
</feature>
<dbReference type="Pfam" id="PF07690">
    <property type="entry name" value="MFS_1"/>
    <property type="match status" value="1"/>
</dbReference>
<organism evidence="7 8">
    <name type="scientific">Peltaster fructicola</name>
    <dbReference type="NCBI Taxonomy" id="286661"/>
    <lineage>
        <taxon>Eukaryota</taxon>
        <taxon>Fungi</taxon>
        <taxon>Dikarya</taxon>
        <taxon>Ascomycota</taxon>
        <taxon>Pezizomycotina</taxon>
        <taxon>Dothideomycetes</taxon>
        <taxon>Dothideomycetes incertae sedis</taxon>
        <taxon>Peltaster</taxon>
    </lineage>
</organism>
<evidence type="ECO:0000313" key="7">
    <source>
        <dbReference type="EMBL" id="QIX01254.1"/>
    </source>
</evidence>
<dbReference type="PROSITE" id="PS50850">
    <property type="entry name" value="MFS"/>
    <property type="match status" value="1"/>
</dbReference>
<reference evidence="7 8" key="1">
    <citation type="journal article" date="2016" name="Sci. Rep.">
        <title>Peltaster fructicola genome reveals evolution from an invasive phytopathogen to an ectophytic parasite.</title>
        <authorList>
            <person name="Xu C."/>
            <person name="Chen H."/>
            <person name="Gleason M.L."/>
            <person name="Xu J.R."/>
            <person name="Liu H."/>
            <person name="Zhang R."/>
            <person name="Sun G."/>
        </authorList>
    </citation>
    <scope>NUCLEOTIDE SEQUENCE [LARGE SCALE GENOMIC DNA]</scope>
    <source>
        <strain evidence="7 8">LNHT1506</strain>
    </source>
</reference>
<keyword evidence="4 5" id="KW-0472">Membrane</keyword>
<dbReference type="PROSITE" id="PS00216">
    <property type="entry name" value="SUGAR_TRANSPORT_1"/>
    <property type="match status" value="1"/>
</dbReference>
<dbReference type="GO" id="GO:0016020">
    <property type="term" value="C:membrane"/>
    <property type="evidence" value="ECO:0007669"/>
    <property type="project" value="UniProtKB-SubCell"/>
</dbReference>
<gene>
    <name evidence="7" type="ORF">AMS68_006771</name>
</gene>
<name>A0A6H0Y2M2_9PEZI</name>
<feature type="transmembrane region" description="Helical" evidence="5">
    <location>
        <begin position="43"/>
        <end position="64"/>
    </location>
</feature>
<feature type="transmembrane region" description="Helical" evidence="5">
    <location>
        <begin position="170"/>
        <end position="188"/>
    </location>
</feature>
<evidence type="ECO:0000256" key="3">
    <source>
        <dbReference type="ARBA" id="ARBA00022989"/>
    </source>
</evidence>
<feature type="transmembrane region" description="Helical" evidence="5">
    <location>
        <begin position="200"/>
        <end position="220"/>
    </location>
</feature>
<sequence>MAEKAPNTSVIQHAQAADDPLLVTWNGDEDPSNPRNWPFRRRWFTAALVSLFTFMTPIALSMVVPSLPQVGEDLDIHSSFTLQLIFSLFLLSFIVGPFIIGPMSELYGRRIILQLANVFFLLFTLLCGFARSEGELIAFRILSGLGGCAPQAIGGGVIGDLFSAEERGKAVALYSLAPLLGPALGPLAGGFVAEHSTWRWSFWSVVIVGVVVELLLLRYLKETYAPRILYLKAKDLRLKTGDPSLRTKFELDDRTLATVLSRALVRPLRLLSTQIIVQFLAIYMAVIYGICYLMTSTFAALWIDVYAQSLSTSGLHYLAIAAGLLAGMAISGRASDWIYGRLKARSVTNTGNPEMRIPLLFVGVLIVAGGLLIYGWSAAYHVHWIVPDLGVAVFSAGAGMSFAALQMYTIDAYTQYAASAISATAVTRSVAGFAFPLFAPAMYKALGYGWGNSVLALAAIAIGLPGASVLWFYGASLRRLSPYASDRT</sequence>
<comment type="subcellular location">
    <subcellularLocation>
        <location evidence="1">Membrane</location>
        <topology evidence="1">Multi-pass membrane protein</topology>
    </subcellularLocation>
</comment>
<evidence type="ECO:0000259" key="6">
    <source>
        <dbReference type="PROSITE" id="PS50850"/>
    </source>
</evidence>
<feature type="transmembrane region" description="Helical" evidence="5">
    <location>
        <begin position="450"/>
        <end position="473"/>
    </location>
</feature>
<evidence type="ECO:0000256" key="2">
    <source>
        <dbReference type="ARBA" id="ARBA00022692"/>
    </source>
</evidence>
<dbReference type="Gene3D" id="1.20.1250.20">
    <property type="entry name" value="MFS general substrate transporter like domains"/>
    <property type="match status" value="1"/>
</dbReference>
<evidence type="ECO:0000256" key="1">
    <source>
        <dbReference type="ARBA" id="ARBA00004141"/>
    </source>
</evidence>
<feature type="transmembrane region" description="Helical" evidence="5">
    <location>
        <begin position="315"/>
        <end position="334"/>
    </location>
</feature>
<dbReference type="OrthoDB" id="6770063at2759"/>
<dbReference type="EMBL" id="CP051142">
    <property type="protein sequence ID" value="QIX01254.1"/>
    <property type="molecule type" value="Genomic_DNA"/>
</dbReference>
<dbReference type="GO" id="GO:0140115">
    <property type="term" value="P:export across plasma membrane"/>
    <property type="evidence" value="ECO:0007669"/>
    <property type="project" value="UniProtKB-ARBA"/>
</dbReference>
<dbReference type="GO" id="GO:0042908">
    <property type="term" value="P:xenobiotic transport"/>
    <property type="evidence" value="ECO:0007669"/>
    <property type="project" value="UniProtKB-ARBA"/>
</dbReference>
<dbReference type="CDD" id="cd17323">
    <property type="entry name" value="MFS_Tpo1_MDR_like"/>
    <property type="match status" value="1"/>
</dbReference>
<dbReference type="InterPro" id="IPR036259">
    <property type="entry name" value="MFS_trans_sf"/>
</dbReference>
<dbReference type="Proteomes" id="UP000503462">
    <property type="component" value="Chromosome 4"/>
</dbReference>
<evidence type="ECO:0000256" key="5">
    <source>
        <dbReference type="SAM" id="Phobius"/>
    </source>
</evidence>
<dbReference type="SUPFAM" id="SSF103473">
    <property type="entry name" value="MFS general substrate transporter"/>
    <property type="match status" value="1"/>
</dbReference>
<dbReference type="InterPro" id="IPR005829">
    <property type="entry name" value="Sugar_transporter_CS"/>
</dbReference>
<feature type="transmembrane region" description="Helical" evidence="5">
    <location>
        <begin position="275"/>
        <end position="303"/>
    </location>
</feature>
<protein>
    <recommendedName>
        <fullName evidence="6">Major facilitator superfamily (MFS) profile domain-containing protein</fullName>
    </recommendedName>
</protein>
<evidence type="ECO:0000313" key="8">
    <source>
        <dbReference type="Proteomes" id="UP000503462"/>
    </source>
</evidence>
<dbReference type="PANTHER" id="PTHR23502">
    <property type="entry name" value="MAJOR FACILITATOR SUPERFAMILY"/>
    <property type="match status" value="1"/>
</dbReference>
<feature type="transmembrane region" description="Helical" evidence="5">
    <location>
        <begin position="417"/>
        <end position="438"/>
    </location>
</feature>
<feature type="domain" description="Major facilitator superfamily (MFS) profile" evidence="6">
    <location>
        <begin position="45"/>
        <end position="478"/>
    </location>
</feature>
<dbReference type="AlphaFoldDB" id="A0A6H0Y2M2"/>
<dbReference type="GO" id="GO:0022857">
    <property type="term" value="F:transmembrane transporter activity"/>
    <property type="evidence" value="ECO:0007669"/>
    <property type="project" value="InterPro"/>
</dbReference>